<dbReference type="Proteomes" id="UP000094764">
    <property type="component" value="Unassembled WGS sequence"/>
</dbReference>
<dbReference type="SUPFAM" id="SSF159121">
    <property type="entry name" value="BC4932-like"/>
    <property type="match status" value="1"/>
</dbReference>
<proteinExistence type="predicted"/>
<dbReference type="PANTHER" id="PTHR36433">
    <property type="entry name" value="HYPOTHETICAL CYTOSOLIC PROTEIN"/>
    <property type="match status" value="1"/>
</dbReference>
<comment type="caution">
    <text evidence="1">The sequence shown here is derived from an EMBL/GenBank/DDBJ whole genome shotgun (WGS) entry which is preliminary data.</text>
</comment>
<dbReference type="NCBIfam" id="TIGR01655">
    <property type="entry name" value="yxeA_fam"/>
    <property type="match status" value="1"/>
</dbReference>
<dbReference type="EMBL" id="MIKB01000017">
    <property type="protein sequence ID" value="OEG14984.1"/>
    <property type="molecule type" value="Genomic_DNA"/>
</dbReference>
<evidence type="ECO:0008006" key="3">
    <source>
        <dbReference type="Google" id="ProtNLM"/>
    </source>
</evidence>
<accession>A0A1E5GQI9</accession>
<evidence type="ECO:0000313" key="2">
    <source>
        <dbReference type="Proteomes" id="UP000094764"/>
    </source>
</evidence>
<dbReference type="Gene3D" id="2.40.50.480">
    <property type="match status" value="1"/>
</dbReference>
<organism evidence="1 2">
    <name type="scientific">Enterococcus quebecensis</name>
    <dbReference type="NCBI Taxonomy" id="903983"/>
    <lineage>
        <taxon>Bacteria</taxon>
        <taxon>Bacillati</taxon>
        <taxon>Bacillota</taxon>
        <taxon>Bacilli</taxon>
        <taxon>Lactobacillales</taxon>
        <taxon>Enterococcaceae</taxon>
        <taxon>Enterococcus</taxon>
    </lineage>
</organism>
<dbReference type="OrthoDB" id="2199916at2"/>
<reference evidence="2" key="1">
    <citation type="submission" date="2016-09" db="EMBL/GenBank/DDBJ databases">
        <authorList>
            <person name="Gulvik C.A."/>
        </authorList>
    </citation>
    <scope>NUCLEOTIDE SEQUENCE [LARGE SCALE GENOMIC DNA]</scope>
    <source>
        <strain evidence="2">LMG 26306</strain>
    </source>
</reference>
<gene>
    <name evidence="1" type="ORF">BCR23_11420</name>
</gene>
<dbReference type="AlphaFoldDB" id="A0A1E5GQI9"/>
<dbReference type="PANTHER" id="PTHR36433:SF2">
    <property type="entry name" value="YXEA FAMILY PROTEIN"/>
    <property type="match status" value="1"/>
</dbReference>
<protein>
    <recommendedName>
        <fullName evidence="3">YxeA family protein</fullName>
    </recommendedName>
</protein>
<dbReference type="STRING" id="903983.BCR23_11420"/>
<sequence>MKVIKAIVVLGLVGGATLLGAKLYTKNQSDEFSGIIDQLNPLVPKGEVYVKTKKADSINNYGTSSYRQQTVDKDGKKKELTFSADHELITNRYLKIYNKGAHVETYEEVSEGEVPERALKQLNR</sequence>
<evidence type="ECO:0000313" key="1">
    <source>
        <dbReference type="EMBL" id="OEG14984.1"/>
    </source>
</evidence>
<dbReference type="InterPro" id="IPR006542">
    <property type="entry name" value="DUF1093"/>
</dbReference>
<dbReference type="RefSeq" id="WP_069635928.1">
    <property type="nucleotide sequence ID" value="NZ_JXKZ01000008.1"/>
</dbReference>
<name>A0A1E5GQI9_9ENTE</name>
<dbReference type="InterPro" id="IPR036166">
    <property type="entry name" value="YxeA-like_sf"/>
</dbReference>
<keyword evidence="2" id="KW-1185">Reference proteome</keyword>
<dbReference type="Pfam" id="PF06486">
    <property type="entry name" value="DUF1093"/>
    <property type="match status" value="1"/>
</dbReference>